<name>A0A8S2W754_9BILA</name>
<dbReference type="AlphaFoldDB" id="A0A8S2W754"/>
<gene>
    <name evidence="1" type="ORF">BYL167_LOCUS33120</name>
</gene>
<evidence type="ECO:0000313" key="2">
    <source>
        <dbReference type="Proteomes" id="UP000681967"/>
    </source>
</evidence>
<organism evidence="1 2">
    <name type="scientific">Rotaria magnacalcarata</name>
    <dbReference type="NCBI Taxonomy" id="392030"/>
    <lineage>
        <taxon>Eukaryota</taxon>
        <taxon>Metazoa</taxon>
        <taxon>Spiralia</taxon>
        <taxon>Gnathifera</taxon>
        <taxon>Rotifera</taxon>
        <taxon>Eurotatoria</taxon>
        <taxon>Bdelloidea</taxon>
        <taxon>Philodinida</taxon>
        <taxon>Philodinidae</taxon>
        <taxon>Rotaria</taxon>
    </lineage>
</organism>
<feature type="non-terminal residue" evidence="1">
    <location>
        <position position="1"/>
    </location>
</feature>
<accession>A0A8S2W754</accession>
<comment type="caution">
    <text evidence="1">The sequence shown here is derived from an EMBL/GenBank/DDBJ whole genome shotgun (WGS) entry which is preliminary data.</text>
</comment>
<dbReference type="EMBL" id="CAJOBH010063416">
    <property type="protein sequence ID" value="CAF4436414.1"/>
    <property type="molecule type" value="Genomic_DNA"/>
</dbReference>
<reference evidence="1" key="1">
    <citation type="submission" date="2021-02" db="EMBL/GenBank/DDBJ databases">
        <authorList>
            <person name="Nowell W R."/>
        </authorList>
    </citation>
    <scope>NUCLEOTIDE SEQUENCE</scope>
</reference>
<dbReference type="Proteomes" id="UP000681967">
    <property type="component" value="Unassembled WGS sequence"/>
</dbReference>
<evidence type="ECO:0000313" key="1">
    <source>
        <dbReference type="EMBL" id="CAF4436414.1"/>
    </source>
</evidence>
<protein>
    <submittedName>
        <fullName evidence="1">Uncharacterized protein</fullName>
    </submittedName>
</protein>
<sequence length="45" mass="5516">FQLLFIIIIIIIDRTMATVQTLNYYINYGYITVKYKLLTIYIYFK</sequence>
<proteinExistence type="predicted"/>